<keyword evidence="2" id="KW-1185">Reference proteome</keyword>
<organism evidence="1 2">
    <name type="scientific">Tetrahymena thermophila (strain SB210)</name>
    <dbReference type="NCBI Taxonomy" id="312017"/>
    <lineage>
        <taxon>Eukaryota</taxon>
        <taxon>Sar</taxon>
        <taxon>Alveolata</taxon>
        <taxon>Ciliophora</taxon>
        <taxon>Intramacronucleata</taxon>
        <taxon>Oligohymenophorea</taxon>
        <taxon>Hymenostomatida</taxon>
        <taxon>Tetrahymenina</taxon>
        <taxon>Tetrahymenidae</taxon>
        <taxon>Tetrahymena</taxon>
    </lineage>
</organism>
<dbReference type="KEGG" id="tet:TTHERM_00812650"/>
<dbReference type="RefSeq" id="XP_001008593.1">
    <property type="nucleotide sequence ID" value="XM_001008593.1"/>
</dbReference>
<dbReference type="InParanoid" id="Q22SW6"/>
<dbReference type="GeneID" id="7832953"/>
<evidence type="ECO:0000313" key="2">
    <source>
        <dbReference type="Proteomes" id="UP000009168"/>
    </source>
</evidence>
<evidence type="ECO:0000313" key="1">
    <source>
        <dbReference type="EMBL" id="EAR88348.1"/>
    </source>
</evidence>
<gene>
    <name evidence="1" type="ORF">TTHERM_00812650</name>
</gene>
<proteinExistence type="predicted"/>
<dbReference type="Proteomes" id="UP000009168">
    <property type="component" value="Unassembled WGS sequence"/>
</dbReference>
<reference evidence="2" key="1">
    <citation type="journal article" date="2006" name="PLoS Biol.">
        <title>Macronuclear genome sequence of the ciliate Tetrahymena thermophila, a model eukaryote.</title>
        <authorList>
            <person name="Eisen J.A."/>
            <person name="Coyne R.S."/>
            <person name="Wu M."/>
            <person name="Wu D."/>
            <person name="Thiagarajan M."/>
            <person name="Wortman J.R."/>
            <person name="Badger J.H."/>
            <person name="Ren Q."/>
            <person name="Amedeo P."/>
            <person name="Jones K.M."/>
            <person name="Tallon L.J."/>
            <person name="Delcher A.L."/>
            <person name="Salzberg S.L."/>
            <person name="Silva J.C."/>
            <person name="Haas B.J."/>
            <person name="Majoros W.H."/>
            <person name="Farzad M."/>
            <person name="Carlton J.M."/>
            <person name="Smith R.K. Jr."/>
            <person name="Garg J."/>
            <person name="Pearlman R.E."/>
            <person name="Karrer K.M."/>
            <person name="Sun L."/>
            <person name="Manning G."/>
            <person name="Elde N.C."/>
            <person name="Turkewitz A.P."/>
            <person name="Asai D.J."/>
            <person name="Wilkes D.E."/>
            <person name="Wang Y."/>
            <person name="Cai H."/>
            <person name="Collins K."/>
            <person name="Stewart B.A."/>
            <person name="Lee S.R."/>
            <person name="Wilamowska K."/>
            <person name="Weinberg Z."/>
            <person name="Ruzzo W.L."/>
            <person name="Wloga D."/>
            <person name="Gaertig J."/>
            <person name="Frankel J."/>
            <person name="Tsao C.-C."/>
            <person name="Gorovsky M.A."/>
            <person name="Keeling P.J."/>
            <person name="Waller R.F."/>
            <person name="Patron N.J."/>
            <person name="Cherry J.M."/>
            <person name="Stover N.A."/>
            <person name="Krieger C.J."/>
            <person name="del Toro C."/>
            <person name="Ryder H.F."/>
            <person name="Williamson S.C."/>
            <person name="Barbeau R.A."/>
            <person name="Hamilton E.P."/>
            <person name="Orias E."/>
        </authorList>
    </citation>
    <scope>NUCLEOTIDE SEQUENCE [LARGE SCALE GENOMIC DNA]</scope>
    <source>
        <strain evidence="2">SB210</strain>
    </source>
</reference>
<sequence>MSGFGKYSFLNSIRKEEFKTRFSLYTIKYNYQKVKAEFNKVLYTESKQRTRAFLIIYQQEWN</sequence>
<name>Q22SW6_TETTS</name>
<dbReference type="HOGENOM" id="CLU_2909092_0_0_1"/>
<dbReference type="EMBL" id="GG662841">
    <property type="protein sequence ID" value="EAR88348.1"/>
    <property type="molecule type" value="Genomic_DNA"/>
</dbReference>
<dbReference type="AlphaFoldDB" id="Q22SW6"/>
<protein>
    <submittedName>
        <fullName evidence="1">Uncharacterized protein</fullName>
    </submittedName>
</protein>
<accession>Q22SW6</accession>